<gene>
    <name evidence="2" type="ORF">NCTC10975_01744</name>
</gene>
<protein>
    <submittedName>
        <fullName evidence="2">Type III secretion system protein</fullName>
    </submittedName>
</protein>
<dbReference type="RefSeq" id="WP_269216897.1">
    <property type="nucleotide sequence ID" value="NZ_JAJJIM010000160.1"/>
</dbReference>
<dbReference type="EMBL" id="UAUE01000011">
    <property type="protein sequence ID" value="SPY96045.1"/>
    <property type="molecule type" value="Genomic_DNA"/>
</dbReference>
<evidence type="ECO:0000313" key="2">
    <source>
        <dbReference type="EMBL" id="SPY96045.1"/>
    </source>
</evidence>
<sequence>MLQPRLLDKTDTHGLDSLTEHPFLPMDKKTSQALKQIQAFMR</sequence>
<evidence type="ECO:0000256" key="1">
    <source>
        <dbReference type="SAM" id="MobiDB-lite"/>
    </source>
</evidence>
<evidence type="ECO:0000313" key="3">
    <source>
        <dbReference type="Proteomes" id="UP000251485"/>
    </source>
</evidence>
<accession>A0A2X2C7B6</accession>
<feature type="region of interest" description="Disordered" evidence="1">
    <location>
        <begin position="1"/>
        <end position="23"/>
    </location>
</feature>
<reference evidence="2 3" key="1">
    <citation type="submission" date="2018-06" db="EMBL/GenBank/DDBJ databases">
        <authorList>
            <consortium name="Pathogen Informatics"/>
            <person name="Doyle S."/>
        </authorList>
    </citation>
    <scope>NUCLEOTIDE SEQUENCE [LARGE SCALE GENOMIC DNA]</scope>
    <source>
        <strain evidence="2 3">NCTC10975</strain>
    </source>
</reference>
<dbReference type="AlphaFoldDB" id="A0A2X2C7B6"/>
<dbReference type="Proteomes" id="UP000251485">
    <property type="component" value="Unassembled WGS sequence"/>
</dbReference>
<organism evidence="2 3">
    <name type="scientific">Proteus mirabilis</name>
    <dbReference type="NCBI Taxonomy" id="584"/>
    <lineage>
        <taxon>Bacteria</taxon>
        <taxon>Pseudomonadati</taxon>
        <taxon>Pseudomonadota</taxon>
        <taxon>Gammaproteobacteria</taxon>
        <taxon>Enterobacterales</taxon>
        <taxon>Morganellaceae</taxon>
        <taxon>Proteus</taxon>
    </lineage>
</organism>
<name>A0A2X2C7B6_PROMI</name>
<proteinExistence type="predicted"/>
<feature type="compositionally biased region" description="Basic and acidic residues" evidence="1">
    <location>
        <begin position="1"/>
        <end position="14"/>
    </location>
</feature>